<sequence>MKIRHIFISLLSSAMFCSCEGFLEETPKTTLTSVAVFGDDESATSAMVGCYALLCQYDYFAQTFWEAHNMNSTEYTSAITNGNYATQLSNFTSNSALGTYNSIYRTAYAGINAINLMLEKIEDAPVSEAVSKNIKGNGHLLRAMLYFNLVREFGGVPLVQKSITTLEEAHSPRASKESVYEAIVNDLDEAWNNLPEPGANQTGFPHKWAAKALLAKVYLTMTDGKEDSPYWELSYNMAKEVYDERVYQLVRPFSALWDPTKENSVESILEFQLSEMTEGRLMSVNMPQDVNLIPNVTFNSNTARIRLNPEIYDDFVSKYPGDPRFECSILHTSINQLMNNGTTPLRYIYPSDVTSIWSVFPFCRKFIDKNSVGTKGANNFIYMRYGELLLILAETANELGYPEALGYVNELLDRARDADGDGNHSETEIQPAAWESGMSKEEFRAAIMQERRFELLGECHSWFDERRRGEEWLLECFRNHNSRTTTTKYASKPGMYKYPEDIEQVRKLMLWPIPLEEITNNMSISQEDQNIGW</sequence>
<protein>
    <submittedName>
        <fullName evidence="8">RagB/SusD family nutrient uptake outer membrane protein</fullName>
    </submittedName>
</protein>
<comment type="caution">
    <text evidence="8">The sequence shown here is derived from an EMBL/GenBank/DDBJ whole genome shotgun (WGS) entry which is preliminary data.</text>
</comment>
<dbReference type="PROSITE" id="PS51257">
    <property type="entry name" value="PROKAR_LIPOPROTEIN"/>
    <property type="match status" value="1"/>
</dbReference>
<reference evidence="8" key="2">
    <citation type="journal article" date="2021" name="PeerJ">
        <title>Extensive microbial diversity within the chicken gut microbiome revealed by metagenomics and culture.</title>
        <authorList>
            <person name="Gilroy R."/>
            <person name="Ravi A."/>
            <person name="Getino M."/>
            <person name="Pursley I."/>
            <person name="Horton D.L."/>
            <person name="Alikhan N.F."/>
            <person name="Baker D."/>
            <person name="Gharbi K."/>
            <person name="Hall N."/>
            <person name="Watson M."/>
            <person name="Adriaenssens E.M."/>
            <person name="Foster-Nyarko E."/>
            <person name="Jarju S."/>
            <person name="Secka A."/>
            <person name="Antonio M."/>
            <person name="Oren A."/>
            <person name="Chaudhuri R.R."/>
            <person name="La Ragione R."/>
            <person name="Hildebrand F."/>
            <person name="Pallen M.J."/>
        </authorList>
    </citation>
    <scope>NUCLEOTIDE SEQUENCE</scope>
    <source>
        <strain evidence="8">B1-13419</strain>
    </source>
</reference>
<keyword evidence="5" id="KW-0998">Cell outer membrane</keyword>
<evidence type="ECO:0000313" key="8">
    <source>
        <dbReference type="EMBL" id="MBO8473939.1"/>
    </source>
</evidence>
<proteinExistence type="inferred from homology"/>
<dbReference type="Gene3D" id="1.25.40.390">
    <property type="match status" value="1"/>
</dbReference>
<dbReference type="Pfam" id="PF14322">
    <property type="entry name" value="SusD-like_3"/>
    <property type="match status" value="1"/>
</dbReference>
<dbReference type="SUPFAM" id="SSF48452">
    <property type="entry name" value="TPR-like"/>
    <property type="match status" value="1"/>
</dbReference>
<dbReference type="Proteomes" id="UP000823757">
    <property type="component" value="Unassembled WGS sequence"/>
</dbReference>
<keyword evidence="3" id="KW-0732">Signal</keyword>
<dbReference type="InterPro" id="IPR011990">
    <property type="entry name" value="TPR-like_helical_dom_sf"/>
</dbReference>
<evidence type="ECO:0000313" key="9">
    <source>
        <dbReference type="Proteomes" id="UP000823757"/>
    </source>
</evidence>
<evidence type="ECO:0000256" key="1">
    <source>
        <dbReference type="ARBA" id="ARBA00004442"/>
    </source>
</evidence>
<evidence type="ECO:0000256" key="4">
    <source>
        <dbReference type="ARBA" id="ARBA00023136"/>
    </source>
</evidence>
<accession>A0A9D9IJH8</accession>
<dbReference type="AlphaFoldDB" id="A0A9D9IJH8"/>
<evidence type="ECO:0000256" key="3">
    <source>
        <dbReference type="ARBA" id="ARBA00022729"/>
    </source>
</evidence>
<comment type="subcellular location">
    <subcellularLocation>
        <location evidence="1">Cell outer membrane</location>
    </subcellularLocation>
</comment>
<feature type="domain" description="RagB/SusD" evidence="6">
    <location>
        <begin position="321"/>
        <end position="533"/>
    </location>
</feature>
<dbReference type="InterPro" id="IPR012944">
    <property type="entry name" value="SusD_RagB_dom"/>
</dbReference>
<evidence type="ECO:0000256" key="2">
    <source>
        <dbReference type="ARBA" id="ARBA00006275"/>
    </source>
</evidence>
<dbReference type="CDD" id="cd08977">
    <property type="entry name" value="SusD"/>
    <property type="match status" value="1"/>
</dbReference>
<comment type="similarity">
    <text evidence="2">Belongs to the SusD family.</text>
</comment>
<dbReference type="GO" id="GO:0009279">
    <property type="term" value="C:cell outer membrane"/>
    <property type="evidence" value="ECO:0007669"/>
    <property type="project" value="UniProtKB-SubCell"/>
</dbReference>
<organism evidence="8 9">
    <name type="scientific">Candidatus Cryptobacteroides faecigallinarum</name>
    <dbReference type="NCBI Taxonomy" id="2840763"/>
    <lineage>
        <taxon>Bacteria</taxon>
        <taxon>Pseudomonadati</taxon>
        <taxon>Bacteroidota</taxon>
        <taxon>Bacteroidia</taxon>
        <taxon>Bacteroidales</taxon>
        <taxon>Candidatus Cryptobacteroides</taxon>
    </lineage>
</organism>
<gene>
    <name evidence="8" type="ORF">IAB91_01435</name>
</gene>
<dbReference type="EMBL" id="JADIMD010000021">
    <property type="protein sequence ID" value="MBO8473939.1"/>
    <property type="molecule type" value="Genomic_DNA"/>
</dbReference>
<dbReference type="Pfam" id="PF07980">
    <property type="entry name" value="SusD_RagB"/>
    <property type="match status" value="1"/>
</dbReference>
<keyword evidence="4" id="KW-0472">Membrane</keyword>
<name>A0A9D9IJH8_9BACT</name>
<evidence type="ECO:0000259" key="6">
    <source>
        <dbReference type="Pfam" id="PF07980"/>
    </source>
</evidence>
<evidence type="ECO:0000259" key="7">
    <source>
        <dbReference type="Pfam" id="PF14322"/>
    </source>
</evidence>
<dbReference type="InterPro" id="IPR033985">
    <property type="entry name" value="SusD-like_N"/>
</dbReference>
<reference evidence="8" key="1">
    <citation type="submission" date="2020-10" db="EMBL/GenBank/DDBJ databases">
        <authorList>
            <person name="Gilroy R."/>
        </authorList>
    </citation>
    <scope>NUCLEOTIDE SEQUENCE</scope>
    <source>
        <strain evidence="8">B1-13419</strain>
    </source>
</reference>
<evidence type="ECO:0000256" key="5">
    <source>
        <dbReference type="ARBA" id="ARBA00023237"/>
    </source>
</evidence>
<feature type="domain" description="SusD-like N-terminal" evidence="7">
    <location>
        <begin position="22"/>
        <end position="219"/>
    </location>
</feature>